<dbReference type="Proteomes" id="UP000235658">
    <property type="component" value="Unassembled WGS sequence"/>
</dbReference>
<gene>
    <name evidence="1" type="ORF">CJ192_07795</name>
</gene>
<dbReference type="InterPro" id="IPR010360">
    <property type="entry name" value="DUF956"/>
</dbReference>
<dbReference type="AlphaFoldDB" id="A0A2N6UHK9"/>
<name>A0A2N6UHK9_9FIRM</name>
<dbReference type="RefSeq" id="WP_102198379.1">
    <property type="nucleotide sequence ID" value="NZ_PNHP01000005.1"/>
</dbReference>
<protein>
    <submittedName>
        <fullName evidence="1">DUF956 domain-containing protein</fullName>
    </submittedName>
</protein>
<reference evidence="1 2" key="1">
    <citation type="submission" date="2017-09" db="EMBL/GenBank/DDBJ databases">
        <title>Bacterial strain isolated from the female urinary microbiota.</title>
        <authorList>
            <person name="Thomas-White K."/>
            <person name="Kumar N."/>
            <person name="Forster S."/>
            <person name="Putonti C."/>
            <person name="Lawley T."/>
            <person name="Wolfe A.J."/>
        </authorList>
    </citation>
    <scope>NUCLEOTIDE SEQUENCE [LARGE SCALE GENOMIC DNA]</scope>
    <source>
        <strain evidence="1 2">UMB0204</strain>
    </source>
</reference>
<comment type="caution">
    <text evidence="1">The sequence shown here is derived from an EMBL/GenBank/DDBJ whole genome shotgun (WGS) entry which is preliminary data.</text>
</comment>
<evidence type="ECO:0000313" key="2">
    <source>
        <dbReference type="Proteomes" id="UP000235658"/>
    </source>
</evidence>
<dbReference type="Pfam" id="PF06115">
    <property type="entry name" value="DUF956"/>
    <property type="match status" value="1"/>
</dbReference>
<organism evidence="1 2">
    <name type="scientific">Anaerococcus hydrogenalis</name>
    <dbReference type="NCBI Taxonomy" id="33029"/>
    <lineage>
        <taxon>Bacteria</taxon>
        <taxon>Bacillati</taxon>
        <taxon>Bacillota</taxon>
        <taxon>Tissierellia</taxon>
        <taxon>Tissierellales</taxon>
        <taxon>Peptoniphilaceae</taxon>
        <taxon>Anaerococcus</taxon>
    </lineage>
</organism>
<dbReference type="GeneID" id="84579085"/>
<accession>A0A2N6UHK9</accession>
<proteinExistence type="predicted"/>
<sequence>MVQSQNKKVDLSIKARCLNGFTSDGDILIGDKAFEYYNEKNLEDYIQIPYKEISFVSASVLFGKKINRFAIHTRENGNFIFTSRDNKKVLRALNNYIDSNKLRRSLSFFEVIKRGFKNLIKK</sequence>
<evidence type="ECO:0000313" key="1">
    <source>
        <dbReference type="EMBL" id="PMC81092.1"/>
    </source>
</evidence>
<dbReference type="EMBL" id="PNHP01000005">
    <property type="protein sequence ID" value="PMC81092.1"/>
    <property type="molecule type" value="Genomic_DNA"/>
</dbReference>